<feature type="compositionally biased region" description="Low complexity" evidence="7">
    <location>
        <begin position="220"/>
        <end position="233"/>
    </location>
</feature>
<feature type="region of interest" description="Disordered" evidence="7">
    <location>
        <begin position="1"/>
        <end position="23"/>
    </location>
</feature>
<dbReference type="SUPFAM" id="SSF51161">
    <property type="entry name" value="Trimeric LpxA-like enzymes"/>
    <property type="match status" value="1"/>
</dbReference>
<accession>A0A058Z5A9</accession>
<sequence>MASPPSSPPQVAQGSASSATTPSNRNLLSNFELPTIICNGAVILGNVTYGPGNVFHPQCVIDGRLAPITIGKGNVFEEMCHIVSREATPLAIGSGNYFSVHSKVDGVKSIGNWNIVSIKGRLVNVERLPSDCFVGIDVDLARLPPCQVAPSTSFFSISPPDSGTSDTDDRTQVRTVKLHPDITTVNRRENAARVTYLQTVLPRSHRLNHPVAQSPPVKAPEPAAGGPPGSSSPRSPPAQQ</sequence>
<dbReference type="Proteomes" id="UP000030693">
    <property type="component" value="Unassembled WGS sequence"/>
</dbReference>
<dbReference type="OMA" id="FEEMCHI"/>
<dbReference type="GeneID" id="20529725"/>
<evidence type="ECO:0000256" key="1">
    <source>
        <dbReference type="ARBA" id="ARBA00004245"/>
    </source>
</evidence>
<dbReference type="GO" id="GO:0005869">
    <property type="term" value="C:dynactin complex"/>
    <property type="evidence" value="ECO:0007669"/>
    <property type="project" value="InterPro"/>
</dbReference>
<keyword evidence="9" id="KW-1185">Reference proteome</keyword>
<evidence type="ECO:0000256" key="3">
    <source>
        <dbReference type="ARBA" id="ARBA00016573"/>
    </source>
</evidence>
<evidence type="ECO:0000256" key="2">
    <source>
        <dbReference type="ARBA" id="ARBA00007719"/>
    </source>
</evidence>
<gene>
    <name evidence="8" type="ORF">H696_05000</name>
</gene>
<evidence type="ECO:0000313" key="8">
    <source>
        <dbReference type="EMBL" id="KCV68712.1"/>
    </source>
</evidence>
<dbReference type="GO" id="GO:0007052">
    <property type="term" value="P:mitotic spindle organization"/>
    <property type="evidence" value="ECO:0007669"/>
    <property type="project" value="TreeGrafter"/>
</dbReference>
<keyword evidence="4" id="KW-0963">Cytoplasm</keyword>
<feature type="compositionally biased region" description="Low complexity" evidence="7">
    <location>
        <begin position="9"/>
        <end position="19"/>
    </location>
</feature>
<dbReference type="GO" id="GO:0070840">
    <property type="term" value="F:dynein complex binding"/>
    <property type="evidence" value="ECO:0007669"/>
    <property type="project" value="TreeGrafter"/>
</dbReference>
<evidence type="ECO:0000256" key="6">
    <source>
        <dbReference type="ARBA" id="ARBA00034687"/>
    </source>
</evidence>
<keyword evidence="5" id="KW-0206">Cytoskeleton</keyword>
<dbReference type="PANTHER" id="PTHR13072">
    <property type="entry name" value="DYNACTIN 6"/>
    <property type="match status" value="1"/>
</dbReference>
<dbReference type="InterPro" id="IPR011004">
    <property type="entry name" value="Trimer_LpxA-like_sf"/>
</dbReference>
<evidence type="ECO:0000256" key="5">
    <source>
        <dbReference type="ARBA" id="ARBA00023212"/>
    </source>
</evidence>
<evidence type="ECO:0000313" key="9">
    <source>
        <dbReference type="Proteomes" id="UP000030693"/>
    </source>
</evidence>
<dbReference type="AlphaFoldDB" id="A0A058Z5A9"/>
<dbReference type="OrthoDB" id="2355at2759"/>
<dbReference type="eggNOG" id="KOG4042">
    <property type="taxonomic scope" value="Eukaryota"/>
</dbReference>
<feature type="region of interest" description="Disordered" evidence="7">
    <location>
        <begin position="202"/>
        <end position="240"/>
    </location>
</feature>
<dbReference type="InterPro" id="IPR027777">
    <property type="entry name" value="DCTN6"/>
</dbReference>
<evidence type="ECO:0000256" key="7">
    <source>
        <dbReference type="SAM" id="MobiDB-lite"/>
    </source>
</evidence>
<proteinExistence type="inferred from homology"/>
<dbReference type="PANTHER" id="PTHR13072:SF0">
    <property type="entry name" value="DYNACTIN SUBUNIT 6"/>
    <property type="match status" value="1"/>
</dbReference>
<dbReference type="STRING" id="691883.A0A058Z5A9"/>
<dbReference type="EMBL" id="KB932208">
    <property type="protein sequence ID" value="KCV68712.1"/>
    <property type="molecule type" value="Genomic_DNA"/>
</dbReference>
<comment type="similarity">
    <text evidence="2">Belongs to the dynactin subunits 5/6 family. Dynactin subunit 6 subfamily.</text>
</comment>
<organism evidence="8">
    <name type="scientific">Fonticula alba</name>
    <name type="common">Slime mold</name>
    <dbReference type="NCBI Taxonomy" id="691883"/>
    <lineage>
        <taxon>Eukaryota</taxon>
        <taxon>Rotosphaerida</taxon>
        <taxon>Fonticulaceae</taxon>
        <taxon>Fonticula</taxon>
    </lineage>
</organism>
<reference evidence="8" key="1">
    <citation type="submission" date="2013-04" db="EMBL/GenBank/DDBJ databases">
        <title>The Genome Sequence of Fonticula alba ATCC 38817.</title>
        <authorList>
            <consortium name="The Broad Institute Genomics Platform"/>
            <person name="Russ C."/>
            <person name="Cuomo C."/>
            <person name="Burger G."/>
            <person name="Gray M.W."/>
            <person name="Holland P.W.H."/>
            <person name="King N."/>
            <person name="Lang F.B.F."/>
            <person name="Roger A.J."/>
            <person name="Ruiz-Trillo I."/>
            <person name="Brown M."/>
            <person name="Walker B."/>
            <person name="Young S."/>
            <person name="Zeng Q."/>
            <person name="Gargeya S."/>
            <person name="Fitzgerald M."/>
            <person name="Haas B."/>
            <person name="Abouelleil A."/>
            <person name="Allen A.W."/>
            <person name="Alvarado L."/>
            <person name="Arachchi H.M."/>
            <person name="Berlin A.M."/>
            <person name="Chapman S.B."/>
            <person name="Gainer-Dewar J."/>
            <person name="Goldberg J."/>
            <person name="Griggs A."/>
            <person name="Gujja S."/>
            <person name="Hansen M."/>
            <person name="Howarth C."/>
            <person name="Imamovic A."/>
            <person name="Ireland A."/>
            <person name="Larimer J."/>
            <person name="McCowan C."/>
            <person name="Murphy C."/>
            <person name="Pearson M."/>
            <person name="Poon T.W."/>
            <person name="Priest M."/>
            <person name="Roberts A."/>
            <person name="Saif S."/>
            <person name="Shea T."/>
            <person name="Sisk P."/>
            <person name="Sykes S."/>
            <person name="Wortman J."/>
            <person name="Nusbaum C."/>
            <person name="Birren B."/>
        </authorList>
    </citation>
    <scope>NUCLEOTIDE SEQUENCE [LARGE SCALE GENOMIC DNA]</scope>
    <source>
        <strain evidence="8">ATCC 38817</strain>
    </source>
</reference>
<dbReference type="RefSeq" id="XP_009497144.1">
    <property type="nucleotide sequence ID" value="XM_009498869.1"/>
</dbReference>
<evidence type="ECO:0000256" key="4">
    <source>
        <dbReference type="ARBA" id="ARBA00022490"/>
    </source>
</evidence>
<name>A0A058Z5A9_FONAL</name>
<comment type="subcellular location">
    <subcellularLocation>
        <location evidence="1">Cytoplasm</location>
        <location evidence="1">Cytoskeleton</location>
    </subcellularLocation>
</comment>
<comment type="function">
    <text evidence="6">Part of the dynactin complex that activates the molecular motor dynein for ultra-processive transport along microtubules.</text>
</comment>
<protein>
    <recommendedName>
        <fullName evidence="3">Dynactin subunit 6</fullName>
    </recommendedName>
</protein>
<dbReference type="Gene3D" id="2.160.10.10">
    <property type="entry name" value="Hexapeptide repeat proteins"/>
    <property type="match status" value="1"/>
</dbReference>